<keyword evidence="9" id="KW-0902">Two-component regulatory system</keyword>
<feature type="domain" description="Histidine kinase" evidence="13">
    <location>
        <begin position="259"/>
        <end position="470"/>
    </location>
</feature>
<dbReference type="PRINTS" id="PR00344">
    <property type="entry name" value="BCTRLSENSOR"/>
</dbReference>
<dbReference type="PANTHER" id="PTHR45436:SF5">
    <property type="entry name" value="SENSOR HISTIDINE KINASE TRCS"/>
    <property type="match status" value="1"/>
</dbReference>
<gene>
    <name evidence="15" type="ORF">ACFO7U_15340</name>
</gene>
<reference evidence="16" key="1">
    <citation type="journal article" date="2019" name="Int. J. Syst. Evol. Microbiol.">
        <title>The Global Catalogue of Microorganisms (GCM) 10K type strain sequencing project: providing services to taxonomists for standard genome sequencing and annotation.</title>
        <authorList>
            <consortium name="The Broad Institute Genomics Platform"/>
            <consortium name="The Broad Institute Genome Sequencing Center for Infectious Disease"/>
            <person name="Wu L."/>
            <person name="Ma J."/>
        </authorList>
    </citation>
    <scope>NUCLEOTIDE SEQUENCE [LARGE SCALE GENOMIC DNA]</scope>
    <source>
        <strain evidence="16">JCM 11882</strain>
    </source>
</reference>
<dbReference type="InterPro" id="IPR050428">
    <property type="entry name" value="TCS_sensor_his_kinase"/>
</dbReference>
<dbReference type="CDD" id="cd00075">
    <property type="entry name" value="HATPase"/>
    <property type="match status" value="1"/>
</dbReference>
<evidence type="ECO:0000256" key="11">
    <source>
        <dbReference type="SAM" id="MobiDB-lite"/>
    </source>
</evidence>
<keyword evidence="8 12" id="KW-1133">Transmembrane helix</keyword>
<dbReference type="GO" id="GO:0016301">
    <property type="term" value="F:kinase activity"/>
    <property type="evidence" value="ECO:0007669"/>
    <property type="project" value="UniProtKB-KW"/>
</dbReference>
<dbReference type="PROSITE" id="PS50109">
    <property type="entry name" value="HIS_KIN"/>
    <property type="match status" value="1"/>
</dbReference>
<proteinExistence type="predicted"/>
<dbReference type="InterPro" id="IPR004358">
    <property type="entry name" value="Sig_transdc_His_kin-like_C"/>
</dbReference>
<dbReference type="EC" id="2.7.13.3" evidence="3"/>
<dbReference type="EMBL" id="JBHSHP010000058">
    <property type="protein sequence ID" value="MFC4756145.1"/>
    <property type="molecule type" value="Genomic_DNA"/>
</dbReference>
<organism evidence="15 16">
    <name type="scientific">Dietzia aurantiaca</name>
    <dbReference type="NCBI Taxonomy" id="983873"/>
    <lineage>
        <taxon>Bacteria</taxon>
        <taxon>Bacillati</taxon>
        <taxon>Actinomycetota</taxon>
        <taxon>Actinomycetes</taxon>
        <taxon>Mycobacteriales</taxon>
        <taxon>Dietziaceae</taxon>
        <taxon>Dietzia</taxon>
    </lineage>
</organism>
<feature type="transmembrane region" description="Helical" evidence="12">
    <location>
        <begin position="150"/>
        <end position="176"/>
    </location>
</feature>
<evidence type="ECO:0000256" key="6">
    <source>
        <dbReference type="ARBA" id="ARBA00022692"/>
    </source>
</evidence>
<dbReference type="PROSITE" id="PS50885">
    <property type="entry name" value="HAMP"/>
    <property type="match status" value="1"/>
</dbReference>
<dbReference type="InterPro" id="IPR036890">
    <property type="entry name" value="HATPase_C_sf"/>
</dbReference>
<feature type="domain" description="HAMP" evidence="14">
    <location>
        <begin position="177"/>
        <end position="230"/>
    </location>
</feature>
<dbReference type="SUPFAM" id="SSF47384">
    <property type="entry name" value="Homodimeric domain of signal transducing histidine kinase"/>
    <property type="match status" value="1"/>
</dbReference>
<dbReference type="Proteomes" id="UP001595836">
    <property type="component" value="Unassembled WGS sequence"/>
</dbReference>
<sequence>MTRGRFERIPLRVVLVVTMVLLVLAGLVASGAAVAVTMRAQLIDRVDAQLMDAAGGWAHRPPGAPGVPGPPSRGAPPSRFYVEERSPSGSVVLSVDETGERPEVPASPATGTPITVTGTGDGDWRVVVLPSSEGTTIVGLPMDREVDQTVALLITVSAVVGAAVLLVVGAAGWSLVTRALRPLDEVRSAAGQIAAGDLQRRLPPRPRGTEVGDLTASLDEMVDSLRGALAASGESEAAARAAESIARASEERTRRFAADASHELRTPLTSIRGFAELHRMGALPDSDAALTKIEAESLRMSRIVEDLLTLAHLDAERPLDRTPIDVAELVSDVVDAAGATDPSRLIELEVTGVPVVTGDAGRLHQVVTNLVVNALRHTPPEAHVWVTVTHEGGDAVITVRDDGPGMAPEDAARAFERFHRADDSRTRTRGGGSGLGLSIVDELVRAHGGTVELDTAPGAGVVVTVRLPAD</sequence>
<dbReference type="Pfam" id="PF00512">
    <property type="entry name" value="HisKA"/>
    <property type="match status" value="1"/>
</dbReference>
<evidence type="ECO:0000256" key="8">
    <source>
        <dbReference type="ARBA" id="ARBA00022989"/>
    </source>
</evidence>
<dbReference type="SUPFAM" id="SSF55874">
    <property type="entry name" value="ATPase domain of HSP90 chaperone/DNA topoisomerase II/histidine kinase"/>
    <property type="match status" value="1"/>
</dbReference>
<keyword evidence="6 12" id="KW-0812">Transmembrane</keyword>
<evidence type="ECO:0000259" key="14">
    <source>
        <dbReference type="PROSITE" id="PS50885"/>
    </source>
</evidence>
<evidence type="ECO:0000313" key="16">
    <source>
        <dbReference type="Proteomes" id="UP001595836"/>
    </source>
</evidence>
<evidence type="ECO:0000256" key="9">
    <source>
        <dbReference type="ARBA" id="ARBA00023012"/>
    </source>
</evidence>
<feature type="transmembrane region" description="Helical" evidence="12">
    <location>
        <begin position="12"/>
        <end position="36"/>
    </location>
</feature>
<dbReference type="CDD" id="cd00082">
    <property type="entry name" value="HisKA"/>
    <property type="match status" value="1"/>
</dbReference>
<dbReference type="InterPro" id="IPR003660">
    <property type="entry name" value="HAMP_dom"/>
</dbReference>
<evidence type="ECO:0000313" key="15">
    <source>
        <dbReference type="EMBL" id="MFC4756145.1"/>
    </source>
</evidence>
<keyword evidence="5" id="KW-0808">Transferase</keyword>
<dbReference type="Pfam" id="PF00672">
    <property type="entry name" value="HAMP"/>
    <property type="match status" value="1"/>
</dbReference>
<evidence type="ECO:0000256" key="5">
    <source>
        <dbReference type="ARBA" id="ARBA00022679"/>
    </source>
</evidence>
<keyword evidence="4" id="KW-0597">Phosphoprotein</keyword>
<accession>A0ABV9PUX1</accession>
<dbReference type="SUPFAM" id="SSF158472">
    <property type="entry name" value="HAMP domain-like"/>
    <property type="match status" value="1"/>
</dbReference>
<dbReference type="SMART" id="SM00304">
    <property type="entry name" value="HAMP"/>
    <property type="match status" value="1"/>
</dbReference>
<comment type="caution">
    <text evidence="15">The sequence shown here is derived from an EMBL/GenBank/DDBJ whole genome shotgun (WGS) entry which is preliminary data.</text>
</comment>
<dbReference type="Pfam" id="PF02518">
    <property type="entry name" value="HATPase_c"/>
    <property type="match status" value="1"/>
</dbReference>
<comment type="catalytic activity">
    <reaction evidence="1">
        <text>ATP + protein L-histidine = ADP + protein N-phospho-L-histidine.</text>
        <dbReference type="EC" id="2.7.13.3"/>
    </reaction>
</comment>
<evidence type="ECO:0000256" key="10">
    <source>
        <dbReference type="ARBA" id="ARBA00023136"/>
    </source>
</evidence>
<evidence type="ECO:0000256" key="4">
    <source>
        <dbReference type="ARBA" id="ARBA00022553"/>
    </source>
</evidence>
<dbReference type="Gene3D" id="6.10.340.10">
    <property type="match status" value="1"/>
</dbReference>
<dbReference type="SMART" id="SM00387">
    <property type="entry name" value="HATPase_c"/>
    <property type="match status" value="1"/>
</dbReference>
<dbReference type="RefSeq" id="WP_344991693.1">
    <property type="nucleotide sequence ID" value="NZ_BAABCD010000017.1"/>
</dbReference>
<name>A0ABV9PUX1_9ACTN</name>
<dbReference type="SMART" id="SM00388">
    <property type="entry name" value="HisKA"/>
    <property type="match status" value="1"/>
</dbReference>
<evidence type="ECO:0000256" key="12">
    <source>
        <dbReference type="SAM" id="Phobius"/>
    </source>
</evidence>
<comment type="subcellular location">
    <subcellularLocation>
        <location evidence="2">Cell membrane</location>
    </subcellularLocation>
</comment>
<feature type="region of interest" description="Disordered" evidence="11">
    <location>
        <begin position="57"/>
        <end position="78"/>
    </location>
</feature>
<keyword evidence="7 15" id="KW-0418">Kinase</keyword>
<evidence type="ECO:0000256" key="2">
    <source>
        <dbReference type="ARBA" id="ARBA00004236"/>
    </source>
</evidence>
<dbReference type="PANTHER" id="PTHR45436">
    <property type="entry name" value="SENSOR HISTIDINE KINASE YKOH"/>
    <property type="match status" value="1"/>
</dbReference>
<dbReference type="InterPro" id="IPR005467">
    <property type="entry name" value="His_kinase_dom"/>
</dbReference>
<dbReference type="Gene3D" id="3.30.565.10">
    <property type="entry name" value="Histidine kinase-like ATPase, C-terminal domain"/>
    <property type="match status" value="1"/>
</dbReference>
<dbReference type="Gene3D" id="1.10.287.130">
    <property type="match status" value="1"/>
</dbReference>
<dbReference type="InterPro" id="IPR003594">
    <property type="entry name" value="HATPase_dom"/>
</dbReference>
<evidence type="ECO:0000259" key="13">
    <source>
        <dbReference type="PROSITE" id="PS50109"/>
    </source>
</evidence>
<evidence type="ECO:0000256" key="3">
    <source>
        <dbReference type="ARBA" id="ARBA00012438"/>
    </source>
</evidence>
<dbReference type="InterPro" id="IPR036097">
    <property type="entry name" value="HisK_dim/P_sf"/>
</dbReference>
<evidence type="ECO:0000256" key="1">
    <source>
        <dbReference type="ARBA" id="ARBA00000085"/>
    </source>
</evidence>
<feature type="region of interest" description="Disordered" evidence="11">
    <location>
        <begin position="96"/>
        <end position="117"/>
    </location>
</feature>
<protein>
    <recommendedName>
        <fullName evidence="3">histidine kinase</fullName>
        <ecNumber evidence="3">2.7.13.3</ecNumber>
    </recommendedName>
</protein>
<keyword evidence="10 12" id="KW-0472">Membrane</keyword>
<keyword evidence="16" id="KW-1185">Reference proteome</keyword>
<feature type="compositionally biased region" description="Pro residues" evidence="11">
    <location>
        <begin position="62"/>
        <end position="74"/>
    </location>
</feature>
<dbReference type="CDD" id="cd06225">
    <property type="entry name" value="HAMP"/>
    <property type="match status" value="1"/>
</dbReference>
<evidence type="ECO:0000256" key="7">
    <source>
        <dbReference type="ARBA" id="ARBA00022777"/>
    </source>
</evidence>
<dbReference type="InterPro" id="IPR003661">
    <property type="entry name" value="HisK_dim/P_dom"/>
</dbReference>